<keyword evidence="1" id="KW-0812">Transmembrane</keyword>
<sequence>MNGLEETIFLIVSPLFLGMFSVIGNVLNLPPLAVSILDVSLLMIPLWLIKPPISFFYSIPASICFLIGRQIMTGVICPSDFLIFAINGFILSSTISFHRRETTLGALFIGIIIILSYCLAVFIEFSYLTMLGNEVNCNLGLLKLASFLK</sequence>
<accession>A0A497ETI5</accession>
<proteinExistence type="predicted"/>
<dbReference type="Proteomes" id="UP000278475">
    <property type="component" value="Unassembled WGS sequence"/>
</dbReference>
<feature type="transmembrane region" description="Helical" evidence="1">
    <location>
        <begin position="104"/>
        <end position="123"/>
    </location>
</feature>
<reference evidence="2 3" key="1">
    <citation type="submission" date="2018-06" db="EMBL/GenBank/DDBJ databases">
        <title>Extensive metabolic versatility and redundancy in microbially diverse, dynamic hydrothermal sediments.</title>
        <authorList>
            <person name="Dombrowski N."/>
            <person name="Teske A."/>
            <person name="Baker B.J."/>
        </authorList>
    </citation>
    <scope>NUCLEOTIDE SEQUENCE [LARGE SCALE GENOMIC DNA]</scope>
    <source>
        <strain evidence="2">B66_G16</strain>
    </source>
</reference>
<feature type="transmembrane region" description="Helical" evidence="1">
    <location>
        <begin position="7"/>
        <end position="26"/>
    </location>
</feature>
<evidence type="ECO:0000313" key="2">
    <source>
        <dbReference type="EMBL" id="RLE49918.1"/>
    </source>
</evidence>
<evidence type="ECO:0000313" key="3">
    <source>
        <dbReference type="Proteomes" id="UP000278475"/>
    </source>
</evidence>
<keyword evidence="1" id="KW-0472">Membrane</keyword>
<organism evidence="2 3">
    <name type="scientific">Thermoproteota archaeon</name>
    <dbReference type="NCBI Taxonomy" id="2056631"/>
    <lineage>
        <taxon>Archaea</taxon>
        <taxon>Thermoproteota</taxon>
    </lineage>
</organism>
<dbReference type="AlphaFoldDB" id="A0A497ETI5"/>
<comment type="caution">
    <text evidence="2">The sequence shown here is derived from an EMBL/GenBank/DDBJ whole genome shotgun (WGS) entry which is preliminary data.</text>
</comment>
<gene>
    <name evidence="2" type="ORF">DRJ31_03200</name>
</gene>
<name>A0A497ETI5_9CREN</name>
<evidence type="ECO:0000256" key="1">
    <source>
        <dbReference type="SAM" id="Phobius"/>
    </source>
</evidence>
<dbReference type="EMBL" id="QMQV01000018">
    <property type="protein sequence ID" value="RLE49918.1"/>
    <property type="molecule type" value="Genomic_DNA"/>
</dbReference>
<protein>
    <submittedName>
        <fullName evidence="2">Uncharacterized protein</fullName>
    </submittedName>
</protein>
<feature type="transmembrane region" description="Helical" evidence="1">
    <location>
        <begin position="81"/>
        <end position="97"/>
    </location>
</feature>
<keyword evidence="1" id="KW-1133">Transmembrane helix</keyword>